<organism evidence="1 2">
    <name type="scientific">Shewanella corallii</name>
    <dbReference type="NCBI Taxonomy" id="560080"/>
    <lineage>
        <taxon>Bacteria</taxon>
        <taxon>Pseudomonadati</taxon>
        <taxon>Pseudomonadota</taxon>
        <taxon>Gammaproteobacteria</taxon>
        <taxon>Alteromonadales</taxon>
        <taxon>Shewanellaceae</taxon>
        <taxon>Shewanella</taxon>
    </lineage>
</organism>
<keyword evidence="2" id="KW-1185">Reference proteome</keyword>
<dbReference type="PANTHER" id="PTHR41252">
    <property type="entry name" value="BLR2505 PROTEIN"/>
    <property type="match status" value="1"/>
</dbReference>
<dbReference type="Gene3D" id="3.10.450.50">
    <property type="match status" value="1"/>
</dbReference>
<evidence type="ECO:0000313" key="1">
    <source>
        <dbReference type="EMBL" id="MCL2915500.1"/>
    </source>
</evidence>
<accession>A0ABT0NBL4</accession>
<sequence>MSRFLDTMHDNVQLDLSGVTPLSGHIDGKDTLCNQVFPLLMEQLADDFQFCTKWKVMCSNGEMAVAIMEARGNTKSGKNYDQRYCHIFRVTEGRISRLWEFYDSELVRNSLFDGENELTPLFPPFEF</sequence>
<dbReference type="PANTHER" id="PTHR41252:SF1">
    <property type="entry name" value="BLR2505 PROTEIN"/>
    <property type="match status" value="1"/>
</dbReference>
<name>A0ABT0NBL4_9GAMM</name>
<proteinExistence type="predicted"/>
<dbReference type="InterPro" id="IPR032710">
    <property type="entry name" value="NTF2-like_dom_sf"/>
</dbReference>
<comment type="caution">
    <text evidence="1">The sequence shown here is derived from an EMBL/GenBank/DDBJ whole genome shotgun (WGS) entry which is preliminary data.</text>
</comment>
<reference evidence="1 2" key="1">
    <citation type="submission" date="2022-01" db="EMBL/GenBank/DDBJ databases">
        <title>Whole genome-based taxonomy of the Shewanellaceae.</title>
        <authorList>
            <person name="Martin-Rodriguez A.J."/>
        </authorList>
    </citation>
    <scope>NUCLEOTIDE SEQUENCE [LARGE SCALE GENOMIC DNA]</scope>
    <source>
        <strain evidence="1 2">DSM 21332</strain>
    </source>
</reference>
<dbReference type="EMBL" id="JAKIKT010000007">
    <property type="protein sequence ID" value="MCL2915500.1"/>
    <property type="molecule type" value="Genomic_DNA"/>
</dbReference>
<evidence type="ECO:0000313" key="2">
    <source>
        <dbReference type="Proteomes" id="UP001202831"/>
    </source>
</evidence>
<evidence type="ECO:0008006" key="3">
    <source>
        <dbReference type="Google" id="ProtNLM"/>
    </source>
</evidence>
<dbReference type="SUPFAM" id="SSF54427">
    <property type="entry name" value="NTF2-like"/>
    <property type="match status" value="1"/>
</dbReference>
<gene>
    <name evidence="1" type="ORF">L2725_17235</name>
</gene>
<dbReference type="Proteomes" id="UP001202831">
    <property type="component" value="Unassembled WGS sequence"/>
</dbReference>
<protein>
    <recommendedName>
        <fullName evidence="3">SnoaL-like domain-containing protein</fullName>
    </recommendedName>
</protein>